<feature type="transmembrane region" description="Helical" evidence="1">
    <location>
        <begin position="61"/>
        <end position="82"/>
    </location>
</feature>
<dbReference type="AlphaFoldDB" id="A0A2H0VGD9"/>
<evidence type="ECO:0000256" key="1">
    <source>
        <dbReference type="SAM" id="Phobius"/>
    </source>
</evidence>
<comment type="caution">
    <text evidence="2">The sequence shown here is derived from an EMBL/GenBank/DDBJ whole genome shotgun (WGS) entry which is preliminary data.</text>
</comment>
<reference evidence="3" key="1">
    <citation type="submission" date="2017-09" db="EMBL/GenBank/DDBJ databases">
        <title>Depth-based differentiation of microbial function through sediment-hosted aquifers and enrichment of novel symbionts in the deep terrestrial subsurface.</title>
        <authorList>
            <person name="Probst A.J."/>
            <person name="Ladd B."/>
            <person name="Jarett J.K."/>
            <person name="Geller-Mcgrath D.E."/>
            <person name="Sieber C.M.K."/>
            <person name="Emerson J.B."/>
            <person name="Anantharaman K."/>
            <person name="Thomas B.C."/>
            <person name="Malmstrom R."/>
            <person name="Stieglmeier M."/>
            <person name="Klingl A."/>
            <person name="Woyke T."/>
            <person name="Ryan C.M."/>
            <person name="Banfield J.F."/>
        </authorList>
    </citation>
    <scope>NUCLEOTIDE SEQUENCE [LARGE SCALE GENOMIC DNA]</scope>
</reference>
<gene>
    <name evidence="2" type="ORF">COT91_01765</name>
</gene>
<dbReference type="Proteomes" id="UP000230557">
    <property type="component" value="Unassembled WGS sequence"/>
</dbReference>
<proteinExistence type="predicted"/>
<organism evidence="2 3">
    <name type="scientific">Candidatus Doudnabacteria bacterium CG10_big_fil_rev_8_21_14_0_10_41_10</name>
    <dbReference type="NCBI Taxonomy" id="1974551"/>
    <lineage>
        <taxon>Bacteria</taxon>
        <taxon>Candidatus Doudnaibacteriota</taxon>
    </lineage>
</organism>
<evidence type="ECO:0000313" key="2">
    <source>
        <dbReference type="EMBL" id="PIR97370.1"/>
    </source>
</evidence>
<feature type="transmembrane region" description="Helical" evidence="1">
    <location>
        <begin position="102"/>
        <end position="120"/>
    </location>
</feature>
<keyword evidence="1" id="KW-0472">Membrane</keyword>
<feature type="transmembrane region" description="Helical" evidence="1">
    <location>
        <begin position="34"/>
        <end position="54"/>
    </location>
</feature>
<accession>A0A2H0VGD9</accession>
<keyword evidence="1" id="KW-1133">Transmembrane helix</keyword>
<sequence>MISILLFVVGVVLLFIKQINLSSGSMLKKPGTTILGVITIISGLLAMVVGNLFGEKGAMGLMGIVAYTVPALIPIVSIQFLKKPKLNDFAAQQGTKNKAVNIIGKGILIILLVFVIWLAIRMLG</sequence>
<keyword evidence="1" id="KW-0812">Transmembrane</keyword>
<evidence type="ECO:0000313" key="3">
    <source>
        <dbReference type="Proteomes" id="UP000230557"/>
    </source>
</evidence>
<name>A0A2H0VGD9_9BACT</name>
<dbReference type="EMBL" id="PFAJ01000023">
    <property type="protein sequence ID" value="PIR97370.1"/>
    <property type="molecule type" value="Genomic_DNA"/>
</dbReference>
<protein>
    <submittedName>
        <fullName evidence="2">Uncharacterized protein</fullName>
    </submittedName>
</protein>